<gene>
    <name evidence="2" type="ORF">Poli38472_014271</name>
</gene>
<dbReference type="CDD" id="cd14686">
    <property type="entry name" value="bZIP"/>
    <property type="match status" value="1"/>
</dbReference>
<dbReference type="EMBL" id="SPLM01000041">
    <property type="protein sequence ID" value="TMW64154.1"/>
    <property type="molecule type" value="Genomic_DNA"/>
</dbReference>
<dbReference type="AlphaFoldDB" id="A0A8K1FKG0"/>
<dbReference type="OrthoDB" id="160092at2759"/>
<name>A0A8K1FKG0_PYTOL</name>
<reference evidence="2" key="1">
    <citation type="submission" date="2019-03" db="EMBL/GenBank/DDBJ databases">
        <title>Long read genome sequence of the mycoparasitic Pythium oligandrum ATCC 38472 isolated from sugarbeet rhizosphere.</title>
        <authorList>
            <person name="Gaulin E."/>
        </authorList>
    </citation>
    <scope>NUCLEOTIDE SEQUENCE</scope>
    <source>
        <strain evidence="2">ATCC 38472_TT</strain>
    </source>
</reference>
<evidence type="ECO:0000256" key="1">
    <source>
        <dbReference type="SAM" id="Coils"/>
    </source>
</evidence>
<feature type="coiled-coil region" evidence="1">
    <location>
        <begin position="64"/>
        <end position="91"/>
    </location>
</feature>
<accession>A0A8K1FKG0</accession>
<keyword evidence="1" id="KW-0175">Coiled coil</keyword>
<protein>
    <submittedName>
        <fullName evidence="2">Uncharacterized protein</fullName>
    </submittedName>
</protein>
<comment type="caution">
    <text evidence="2">The sequence shown here is derived from an EMBL/GenBank/DDBJ whole genome shotgun (WGS) entry which is preliminary data.</text>
</comment>
<sequence length="392" mass="45390">MSAALDWLLFENEPDAAFTSTESNGSAGGESPIKIEELLAEPTIELDEKERKRLRHREYVKKSYRKKISTIQTLRDQLDTLERDYHSMLGKRDNELALPAPTATNNSSPLMQKYFELTEIKNRLQRENEHLYAANAEFMKAEGRFQQLLDSDIQFPLSQPRFYISKLPPSDYAKIIADARDDVLKFAYAKDTLSTGYSVFGWTDKRKVTSEEIKFALVKDFPKISAYDLLMRCWGIFTIPERFSSIYNPGFITKFYPLQTIDDDTQLLFRTIQIDGMDFITKTVFLLARIKIDEGYLILFKSIDKDSVQFRESEINSIIEETRAIVTKKSTPKREMWVDKYIWIVIEDKGFEGCAFHFGGAATTNIWIKEVLFIALRWENLAVGPQFTLAFN</sequence>
<proteinExistence type="predicted"/>
<keyword evidence="3" id="KW-1185">Reference proteome</keyword>
<evidence type="ECO:0000313" key="3">
    <source>
        <dbReference type="Proteomes" id="UP000794436"/>
    </source>
</evidence>
<organism evidence="2 3">
    <name type="scientific">Pythium oligandrum</name>
    <name type="common">Mycoparasitic fungus</name>
    <dbReference type="NCBI Taxonomy" id="41045"/>
    <lineage>
        <taxon>Eukaryota</taxon>
        <taxon>Sar</taxon>
        <taxon>Stramenopiles</taxon>
        <taxon>Oomycota</taxon>
        <taxon>Peronosporomycetes</taxon>
        <taxon>Pythiales</taxon>
        <taxon>Pythiaceae</taxon>
        <taxon>Pythium</taxon>
    </lineage>
</organism>
<dbReference type="Proteomes" id="UP000794436">
    <property type="component" value="Unassembled WGS sequence"/>
</dbReference>
<evidence type="ECO:0000313" key="2">
    <source>
        <dbReference type="EMBL" id="TMW64154.1"/>
    </source>
</evidence>